<dbReference type="GO" id="GO:0003700">
    <property type="term" value="F:DNA-binding transcription factor activity"/>
    <property type="evidence" value="ECO:0007669"/>
    <property type="project" value="InterPro"/>
</dbReference>
<evidence type="ECO:0000256" key="1">
    <source>
        <dbReference type="ARBA" id="ARBA00023015"/>
    </source>
</evidence>
<evidence type="ECO:0000313" key="6">
    <source>
        <dbReference type="Proteomes" id="UP001162834"/>
    </source>
</evidence>
<keyword evidence="3" id="KW-0804">Transcription</keyword>
<dbReference type="SUPFAM" id="SSF46785">
    <property type="entry name" value="Winged helix' DNA-binding domain"/>
    <property type="match status" value="1"/>
</dbReference>
<keyword evidence="1" id="KW-0805">Transcription regulation</keyword>
<accession>A0A9E6Y1K6</accession>
<evidence type="ECO:0000259" key="4">
    <source>
        <dbReference type="PROSITE" id="PS50995"/>
    </source>
</evidence>
<keyword evidence="6" id="KW-1185">Reference proteome</keyword>
<dbReference type="PANTHER" id="PTHR42756:SF1">
    <property type="entry name" value="TRANSCRIPTIONAL REPRESSOR OF EMRAB OPERON"/>
    <property type="match status" value="1"/>
</dbReference>
<dbReference type="RefSeq" id="WP_259312105.1">
    <property type="nucleotide sequence ID" value="NZ_CP087164.1"/>
</dbReference>
<sequence>MPGPRASPPLGLRLARTARLAGQAFDRAMAQAGGSAATWQVLALVRSKRWGAQNEMAGAMGISGATLTHHLNAMEDQGLVRRWRDRSNRRVQHVELTGAGEDLFMSLRHVAARHDRHLRSRLTEEDADQLAELLDRIVAGVQAEERPPAAPGGRA</sequence>
<organism evidence="5 6">
    <name type="scientific">Capillimicrobium parvum</name>
    <dbReference type="NCBI Taxonomy" id="2884022"/>
    <lineage>
        <taxon>Bacteria</taxon>
        <taxon>Bacillati</taxon>
        <taxon>Actinomycetota</taxon>
        <taxon>Thermoleophilia</taxon>
        <taxon>Solirubrobacterales</taxon>
        <taxon>Capillimicrobiaceae</taxon>
        <taxon>Capillimicrobium</taxon>
    </lineage>
</organism>
<dbReference type="Gene3D" id="1.10.10.10">
    <property type="entry name" value="Winged helix-like DNA-binding domain superfamily/Winged helix DNA-binding domain"/>
    <property type="match status" value="1"/>
</dbReference>
<dbReference type="PANTHER" id="PTHR42756">
    <property type="entry name" value="TRANSCRIPTIONAL REGULATOR, MARR"/>
    <property type="match status" value="1"/>
</dbReference>
<dbReference type="Pfam" id="PF01047">
    <property type="entry name" value="MarR"/>
    <property type="match status" value="1"/>
</dbReference>
<dbReference type="Proteomes" id="UP001162834">
    <property type="component" value="Chromosome"/>
</dbReference>
<dbReference type="EMBL" id="CP087164">
    <property type="protein sequence ID" value="UGS38073.1"/>
    <property type="molecule type" value="Genomic_DNA"/>
</dbReference>
<evidence type="ECO:0000313" key="5">
    <source>
        <dbReference type="EMBL" id="UGS38073.1"/>
    </source>
</evidence>
<proteinExistence type="predicted"/>
<protein>
    <recommendedName>
        <fullName evidence="4">HTH marR-type domain-containing protein</fullName>
    </recommendedName>
</protein>
<dbReference type="KEGG" id="sbae:DSM104329_04495"/>
<dbReference type="AlphaFoldDB" id="A0A9E6Y1K6"/>
<evidence type="ECO:0000256" key="2">
    <source>
        <dbReference type="ARBA" id="ARBA00023125"/>
    </source>
</evidence>
<keyword evidence="2" id="KW-0238">DNA-binding</keyword>
<dbReference type="GO" id="GO:0003677">
    <property type="term" value="F:DNA binding"/>
    <property type="evidence" value="ECO:0007669"/>
    <property type="project" value="UniProtKB-KW"/>
</dbReference>
<gene>
    <name evidence="5" type="ORF">DSM104329_04495</name>
</gene>
<dbReference type="InterPro" id="IPR000835">
    <property type="entry name" value="HTH_MarR-typ"/>
</dbReference>
<dbReference type="SMART" id="SM00347">
    <property type="entry name" value="HTH_MARR"/>
    <property type="match status" value="1"/>
</dbReference>
<dbReference type="PRINTS" id="PR00598">
    <property type="entry name" value="HTHMARR"/>
</dbReference>
<feature type="domain" description="HTH marR-type" evidence="4">
    <location>
        <begin position="7"/>
        <end position="139"/>
    </location>
</feature>
<reference evidence="5" key="1">
    <citation type="journal article" date="2022" name="Int. J. Syst. Evol. Microbiol.">
        <title>Pseudomonas aegrilactucae sp. nov. and Pseudomonas morbosilactucae sp. nov., pathogens causing bacterial rot of lettuce in Japan.</title>
        <authorList>
            <person name="Sawada H."/>
            <person name="Fujikawa T."/>
            <person name="Satou M."/>
        </authorList>
    </citation>
    <scope>NUCLEOTIDE SEQUENCE</scope>
    <source>
        <strain evidence="5">0166_1</strain>
    </source>
</reference>
<dbReference type="InterPro" id="IPR036388">
    <property type="entry name" value="WH-like_DNA-bd_sf"/>
</dbReference>
<evidence type="ECO:0000256" key="3">
    <source>
        <dbReference type="ARBA" id="ARBA00023163"/>
    </source>
</evidence>
<dbReference type="PROSITE" id="PS50995">
    <property type="entry name" value="HTH_MARR_2"/>
    <property type="match status" value="1"/>
</dbReference>
<name>A0A9E6Y1K6_9ACTN</name>
<dbReference type="InterPro" id="IPR036390">
    <property type="entry name" value="WH_DNA-bd_sf"/>
</dbReference>